<feature type="compositionally biased region" description="Basic and acidic residues" evidence="1">
    <location>
        <begin position="142"/>
        <end position="155"/>
    </location>
</feature>
<protein>
    <submittedName>
        <fullName evidence="2">Uncharacterized protein</fullName>
    </submittedName>
</protein>
<evidence type="ECO:0000256" key="1">
    <source>
        <dbReference type="SAM" id="MobiDB-lite"/>
    </source>
</evidence>
<feature type="region of interest" description="Disordered" evidence="1">
    <location>
        <begin position="128"/>
        <end position="155"/>
    </location>
</feature>
<reference evidence="2 3" key="1">
    <citation type="submission" date="2019-03" db="EMBL/GenBank/DDBJ databases">
        <title>Single cell metagenomics reveals metabolic interactions within the superorganism composed of flagellate Streblomastix strix and complex community of Bacteroidetes bacteria on its surface.</title>
        <authorList>
            <person name="Treitli S.C."/>
            <person name="Kolisko M."/>
            <person name="Husnik F."/>
            <person name="Keeling P."/>
            <person name="Hampl V."/>
        </authorList>
    </citation>
    <scope>NUCLEOTIDE SEQUENCE [LARGE SCALE GENOMIC DNA]</scope>
    <source>
        <strain evidence="2">ST1C</strain>
    </source>
</reference>
<gene>
    <name evidence="2" type="ORF">EZS28_050026</name>
</gene>
<sequence length="155" mass="17771">MQVSTRNTRQQLQGRWQYPQCKTRIKLKQKQIDGVGIAKRLTQQERITMQVIMIAQGMHYPNVSRLERRVMRVSEGVRENIIQPVLFPPKGGGQLALCKVGDIFRNVMQGYGTPSVIRRADLSHSSQLRCPPLRSKRGCRGQRRDGRAMNEIKTS</sequence>
<comment type="caution">
    <text evidence="2">The sequence shown here is derived from an EMBL/GenBank/DDBJ whole genome shotgun (WGS) entry which is preliminary data.</text>
</comment>
<proteinExistence type="predicted"/>
<accession>A0A5J4T868</accession>
<organism evidence="2 3">
    <name type="scientific">Streblomastix strix</name>
    <dbReference type="NCBI Taxonomy" id="222440"/>
    <lineage>
        <taxon>Eukaryota</taxon>
        <taxon>Metamonada</taxon>
        <taxon>Preaxostyla</taxon>
        <taxon>Oxymonadida</taxon>
        <taxon>Streblomastigidae</taxon>
        <taxon>Streblomastix</taxon>
    </lineage>
</organism>
<evidence type="ECO:0000313" key="3">
    <source>
        <dbReference type="Proteomes" id="UP000324800"/>
    </source>
</evidence>
<dbReference type="Proteomes" id="UP000324800">
    <property type="component" value="Unassembled WGS sequence"/>
</dbReference>
<name>A0A5J4T868_9EUKA</name>
<dbReference type="AlphaFoldDB" id="A0A5J4T868"/>
<dbReference type="EMBL" id="SNRW01036310">
    <property type="protein sequence ID" value="KAA6354447.1"/>
    <property type="molecule type" value="Genomic_DNA"/>
</dbReference>
<evidence type="ECO:0000313" key="2">
    <source>
        <dbReference type="EMBL" id="KAA6354447.1"/>
    </source>
</evidence>